<evidence type="ECO:0000313" key="3">
    <source>
        <dbReference type="EMBL" id="KAG0672366.1"/>
    </source>
</evidence>
<dbReference type="AlphaFoldDB" id="A0A9P6WGT6"/>
<keyword evidence="4" id="KW-1185">Reference proteome</keyword>
<keyword evidence="2" id="KW-0472">Membrane</keyword>
<feature type="transmembrane region" description="Helical" evidence="2">
    <location>
        <begin position="44"/>
        <end position="61"/>
    </location>
</feature>
<sequence>MDSDFAPYLEALNIEADDLHLDGKLMGRQHQYVPTVKAALSMDILSIVSGFFLMIAIPIIYKTGCLTTHWRWFSFTFTTMAYCTFTGLGTTVVTAIVNIIKSGTAQDKYNVIVTSNSSNMGMTWCAFALSVLMMFMAMYGWYHFYKNGAVQQKKMDEEMNLGSTSRSEDGESQIIKESLVQGSAEEIKKQ</sequence>
<name>A0A9P6WGT6_MAUEX</name>
<dbReference type="InterPro" id="IPR052413">
    <property type="entry name" value="SUR7_domain"/>
</dbReference>
<accession>A0A9P6WGT6</accession>
<reference evidence="3 4" key="1">
    <citation type="submission" date="2020-11" db="EMBL/GenBank/DDBJ databases">
        <title>Kefir isolates.</title>
        <authorList>
            <person name="Marcisauskas S."/>
            <person name="Kim Y."/>
            <person name="Blasche S."/>
        </authorList>
    </citation>
    <scope>NUCLEOTIDE SEQUENCE [LARGE SCALE GENOMIC DNA]</scope>
    <source>
        <strain evidence="3 4">OG2</strain>
    </source>
</reference>
<feature type="region of interest" description="Disordered" evidence="1">
    <location>
        <begin position="157"/>
        <end position="190"/>
    </location>
</feature>
<dbReference type="GO" id="GO:0031505">
    <property type="term" value="P:fungal-type cell wall organization"/>
    <property type="evidence" value="ECO:0007669"/>
    <property type="project" value="TreeGrafter"/>
</dbReference>
<feature type="transmembrane region" description="Helical" evidence="2">
    <location>
        <begin position="120"/>
        <end position="145"/>
    </location>
</feature>
<dbReference type="EMBL" id="PUHR01000003">
    <property type="protein sequence ID" value="KAG0672366.1"/>
    <property type="molecule type" value="Genomic_DNA"/>
</dbReference>
<evidence type="ECO:0000256" key="2">
    <source>
        <dbReference type="SAM" id="Phobius"/>
    </source>
</evidence>
<proteinExistence type="predicted"/>
<dbReference type="GO" id="GO:0051285">
    <property type="term" value="C:cell cortex of cell tip"/>
    <property type="evidence" value="ECO:0007669"/>
    <property type="project" value="TreeGrafter"/>
</dbReference>
<keyword evidence="2" id="KW-1133">Transmembrane helix</keyword>
<dbReference type="PANTHER" id="PTHR28019">
    <property type="entry name" value="CELL MEMBRANE PROTEIN YLR413W-RELATED"/>
    <property type="match status" value="1"/>
</dbReference>
<gene>
    <name evidence="3" type="ORF">C6P45_003050</name>
</gene>
<dbReference type="Proteomes" id="UP000750334">
    <property type="component" value="Unassembled WGS sequence"/>
</dbReference>
<organism evidence="3 4">
    <name type="scientific">Maudiozyma exigua</name>
    <name type="common">Yeast</name>
    <name type="synonym">Kazachstania exigua</name>
    <dbReference type="NCBI Taxonomy" id="34358"/>
    <lineage>
        <taxon>Eukaryota</taxon>
        <taxon>Fungi</taxon>
        <taxon>Dikarya</taxon>
        <taxon>Ascomycota</taxon>
        <taxon>Saccharomycotina</taxon>
        <taxon>Saccharomycetes</taxon>
        <taxon>Saccharomycetales</taxon>
        <taxon>Saccharomycetaceae</taxon>
        <taxon>Maudiozyma</taxon>
    </lineage>
</organism>
<keyword evidence="2" id="KW-0812">Transmembrane</keyword>
<dbReference type="OrthoDB" id="4068213at2759"/>
<evidence type="ECO:0000313" key="4">
    <source>
        <dbReference type="Proteomes" id="UP000750334"/>
    </source>
</evidence>
<feature type="transmembrane region" description="Helical" evidence="2">
    <location>
        <begin position="73"/>
        <end position="100"/>
    </location>
</feature>
<comment type="caution">
    <text evidence="3">The sequence shown here is derived from an EMBL/GenBank/DDBJ whole genome shotgun (WGS) entry which is preliminary data.</text>
</comment>
<dbReference type="PANTHER" id="PTHR28019:SF2">
    <property type="entry name" value="CELL MEMBRANE PROTEIN YLR413W-RELATED"/>
    <property type="match status" value="1"/>
</dbReference>
<dbReference type="GO" id="GO:0005886">
    <property type="term" value="C:plasma membrane"/>
    <property type="evidence" value="ECO:0007669"/>
    <property type="project" value="TreeGrafter"/>
</dbReference>
<evidence type="ECO:0000256" key="1">
    <source>
        <dbReference type="SAM" id="MobiDB-lite"/>
    </source>
</evidence>
<protein>
    <submittedName>
        <fullName evidence="3">Uncharacterized protein</fullName>
    </submittedName>
</protein>